<evidence type="ECO:0000259" key="1">
    <source>
        <dbReference type="Pfam" id="PF11845"/>
    </source>
</evidence>
<dbReference type="EMBL" id="CP116968">
    <property type="protein sequence ID" value="WNM62515.1"/>
    <property type="molecule type" value="Genomic_DNA"/>
</dbReference>
<accession>A0AA96GLC4</accession>
<proteinExistence type="predicted"/>
<sequence length="210" mass="22923">MGLRILSIGIVLGAMVCTGGWESAHAAGEEESEVRMAPGTEVNFSPEVVAGYIHTVIAADRALYTTHVVDRMQENRIVIAAEAWKQRKALPLPAQMLLMSGRVAEMGGSGLRYRLASLWPIYEENGPSTAFEEAGLKVVAENPDEVYSGIIKRGDQRFFKAIYADRAVSKACVDCHNGHLLSSKRDFKMGDVMGAIIISFPLPTEKKETP</sequence>
<organism evidence="2 3">
    <name type="scientific">Candidatus Nitrospira neomarina</name>
    <dbReference type="NCBI Taxonomy" id="3020899"/>
    <lineage>
        <taxon>Bacteria</taxon>
        <taxon>Pseudomonadati</taxon>
        <taxon>Nitrospirota</taxon>
        <taxon>Nitrospiria</taxon>
        <taxon>Nitrospirales</taxon>
        <taxon>Nitrospiraceae</taxon>
        <taxon>Nitrospira</taxon>
    </lineage>
</organism>
<name>A0AA96GLC4_9BACT</name>
<gene>
    <name evidence="2" type="ORF">PQG83_01860</name>
</gene>
<feature type="domain" description="Tll0287-like" evidence="1">
    <location>
        <begin position="59"/>
        <end position="201"/>
    </location>
</feature>
<reference evidence="2 3" key="1">
    <citation type="submission" date="2023-01" db="EMBL/GenBank/DDBJ databases">
        <title>Cultivation and genomic characterization of new, ubiquitous marine nitrite-oxidizing bacteria from the Nitrospirales.</title>
        <authorList>
            <person name="Mueller A.J."/>
            <person name="Daebeler A."/>
            <person name="Herbold C.W."/>
            <person name="Kirkegaard R.H."/>
            <person name="Daims H."/>
        </authorList>
    </citation>
    <scope>NUCLEOTIDE SEQUENCE [LARGE SCALE GENOMIC DNA]</scope>
    <source>
        <strain evidence="2 3">DK</strain>
    </source>
</reference>
<dbReference type="Proteomes" id="UP001302494">
    <property type="component" value="Chromosome"/>
</dbReference>
<evidence type="ECO:0000313" key="2">
    <source>
        <dbReference type="EMBL" id="WNM62515.1"/>
    </source>
</evidence>
<dbReference type="KEGG" id="nneo:PQG83_01860"/>
<evidence type="ECO:0000313" key="3">
    <source>
        <dbReference type="Proteomes" id="UP001302494"/>
    </source>
</evidence>
<dbReference type="AlphaFoldDB" id="A0AA96GLC4"/>
<keyword evidence="3" id="KW-1185">Reference proteome</keyword>
<dbReference type="Pfam" id="PF11845">
    <property type="entry name" value="Tll0287-like"/>
    <property type="match status" value="1"/>
</dbReference>
<dbReference type="InterPro" id="IPR021796">
    <property type="entry name" value="Tll0287-like_dom"/>
</dbReference>
<protein>
    <submittedName>
        <fullName evidence="2">DUF3365 domain-containing protein</fullName>
    </submittedName>
</protein>
<dbReference type="RefSeq" id="WP_312746119.1">
    <property type="nucleotide sequence ID" value="NZ_CP116968.1"/>
</dbReference>